<protein>
    <recommendedName>
        <fullName evidence="8">PNPLA domain-containing protein</fullName>
    </recommendedName>
</protein>
<feature type="compositionally biased region" description="Low complexity" evidence="6">
    <location>
        <begin position="595"/>
        <end position="606"/>
    </location>
</feature>
<keyword evidence="2 4" id="KW-0442">Lipid degradation</keyword>
<dbReference type="InterPro" id="IPR002641">
    <property type="entry name" value="PNPLA_dom"/>
</dbReference>
<dbReference type="CDD" id="cd07211">
    <property type="entry name" value="Pat_PNPLA8"/>
    <property type="match status" value="1"/>
</dbReference>
<feature type="coiled-coil region" evidence="5">
    <location>
        <begin position="914"/>
        <end position="941"/>
    </location>
</feature>
<feature type="compositionally biased region" description="Basic and acidic residues" evidence="6">
    <location>
        <begin position="733"/>
        <end position="744"/>
    </location>
</feature>
<dbReference type="InterPro" id="IPR016024">
    <property type="entry name" value="ARM-type_fold"/>
</dbReference>
<keyword evidence="5" id="KW-0175">Coiled coil</keyword>
<feature type="compositionally biased region" description="Pro residues" evidence="6">
    <location>
        <begin position="85"/>
        <end position="94"/>
    </location>
</feature>
<reference evidence="9 10" key="1">
    <citation type="submission" date="2014-11" db="EMBL/GenBank/DDBJ databases">
        <authorList>
            <person name="Zhu J."/>
            <person name="Qi W."/>
            <person name="Song R."/>
        </authorList>
    </citation>
    <scope>NUCLEOTIDE SEQUENCE [LARGE SCALE GENOMIC DNA]</scope>
</reference>
<feature type="compositionally biased region" description="Polar residues" evidence="6">
    <location>
        <begin position="962"/>
        <end position="976"/>
    </location>
</feature>
<dbReference type="InterPro" id="IPR045217">
    <property type="entry name" value="PNPLA8-like"/>
</dbReference>
<feature type="active site" description="Proton acceptor" evidence="4">
    <location>
        <position position="1608"/>
    </location>
</feature>
<dbReference type="Pfam" id="PF01734">
    <property type="entry name" value="Patatin"/>
    <property type="match status" value="1"/>
</dbReference>
<gene>
    <name evidence="9" type="ORF">Vbra_14361</name>
</gene>
<evidence type="ECO:0000313" key="9">
    <source>
        <dbReference type="EMBL" id="CEM05852.1"/>
    </source>
</evidence>
<dbReference type="InterPro" id="IPR011989">
    <property type="entry name" value="ARM-like"/>
</dbReference>
<feature type="domain" description="PNPLA" evidence="8">
    <location>
        <begin position="1425"/>
        <end position="1621"/>
    </location>
</feature>
<feature type="region of interest" description="Disordered" evidence="6">
    <location>
        <begin position="1178"/>
        <end position="1202"/>
    </location>
</feature>
<dbReference type="GO" id="GO:0016020">
    <property type="term" value="C:membrane"/>
    <property type="evidence" value="ECO:0007669"/>
    <property type="project" value="TreeGrafter"/>
</dbReference>
<feature type="short sequence motif" description="DGA/G" evidence="4">
    <location>
        <begin position="1608"/>
        <end position="1610"/>
    </location>
</feature>
<feature type="compositionally biased region" description="Low complexity" evidence="6">
    <location>
        <begin position="136"/>
        <end position="171"/>
    </location>
</feature>
<dbReference type="PROSITE" id="PS51635">
    <property type="entry name" value="PNPLA"/>
    <property type="match status" value="1"/>
</dbReference>
<evidence type="ECO:0000313" key="10">
    <source>
        <dbReference type="Proteomes" id="UP000041254"/>
    </source>
</evidence>
<dbReference type="SUPFAM" id="SSF48371">
    <property type="entry name" value="ARM repeat"/>
    <property type="match status" value="1"/>
</dbReference>
<dbReference type="VEuPathDB" id="CryptoDB:Vbra_14361"/>
<dbReference type="InterPro" id="IPR016035">
    <property type="entry name" value="Acyl_Trfase/lysoPLipase"/>
</dbReference>
<feature type="region of interest" description="Disordered" evidence="6">
    <location>
        <begin position="719"/>
        <end position="778"/>
    </location>
</feature>
<evidence type="ECO:0000256" key="1">
    <source>
        <dbReference type="ARBA" id="ARBA00022801"/>
    </source>
</evidence>
<feature type="signal peptide" evidence="7">
    <location>
        <begin position="1"/>
        <end position="23"/>
    </location>
</feature>
<feature type="region of interest" description="Disordered" evidence="6">
    <location>
        <begin position="429"/>
        <end position="482"/>
    </location>
</feature>
<accession>A0A0G4F2X6</accession>
<name>A0A0G4F2X6_VITBC</name>
<evidence type="ECO:0000256" key="5">
    <source>
        <dbReference type="SAM" id="Coils"/>
    </source>
</evidence>
<proteinExistence type="predicted"/>
<sequence length="1781" mass="195016">MSLSLAVQCCLVIIVFLACPCYQRHLHRPDTDAGGWLSGDRGARGLPSFLASGQRLAWRRQQLRHRVPLSPSHHRTLSSGSPLPGVSPVPPSHPSTPIALNARQDAAALPASEQPGPQKVSLIDWLGTLFTAGHQPQPHNHTHNTSHQQQGGRAHNHQQQQQQEGPQQQQQQPPPPQQEEARRRQQRRAGTSQGKEHPFRRRLNRVASLFSFRRSEGSVVPVMRMAIKKARGRGQRLLSRLLASWLMVESVKAAEAAQPVGQASGKVDTAIAVSRPEETAWVEEITSPTEPPRHPPAAEEEHWSPFFQLASLWNSLPYFGGSAQEEPKPPKVTVDPSDEFSAAGVPPSVIKAASDQLPSGDQRGLSLDHDSSVPHLHIRRKHTRPSGLFDRKEERAVPSEVGKTLESRVKASQLVVGSLTVLEGMLASKGRHEGQVKRPKAQKRVAPPLQPEDLTTDRGSLIPSEELPGPPSPAPTPPPSMWQQLWDAAVSLIPQLPSFPHTEINIDEEVVGFREEQKSSTGGVVWVPFFVGKSANASREAPAVGGQGATGASGAAKDERRAAGDKGSKNRAKGKKLPVQELKPEDLSIPGADELSSQSTLSLSSLADRVAPSPPRQRPSPVGFLSSWFGRRRRPASEPRRTREERMEERVNVEQMETLYPDHFPGSDTNLTTGPLTATAAAAMTTVTIEEDKADVTRTNRTVTPNDTVTEAIRQRARELTGDDHAPPGAPVLDKKVERKKEMPVKTPSPPREGEHEAVVEEEEEEGEGEPTESGGVLALKSPEMPYIKESGLSLLFKALSGSPALQARAARSLCSIAKVEPSTTDVILARNITADLIRLVEQPMQGRLWQRLWFRESDRDYLQRAQGAALELLLTMVISSKKAARLVRGDARAVDILQKFVLAEEGVLAEREAERLKEIIGQQEREREEMERRRNETQRQDNATGGFFIFAWGRKEEPPQQAANVSHANATTTPAADSRRPLAFAPPPPPPATVPKPASKKVPDPSTPSPPLSLTTAPPLPPLPSKKLNVARQILEELGYAKVDPEAAKEERPKGWRGFLSRPAPKFKFIGTRGIQRSAKRLWQNVVAPRSGRLGSSYRGRSDKSPGGVIWVPYYSKGGRQALEVSLAAAHDGRVHPIPEVPEDLEIDTTQEGGGWSLLSLFISDNHASGTAPILSLDEETEEGTAARAAGRTNDSDPETSRKIWMAALESSAEKREDSVAPKQTPPSPGVELVAKVVAPDQMDHIREYGLGALFKALRKGKPQLQAKALRTLTLITETDPSTADVIVRKGELGPILKVLEEPEWRGPRSILANERHRAHALQAQRAALHLLCTMALSSDRVIWALQTDSRVAPLLRRILVQAGGTNPSAGVVKSRWAKWQGKDDKPLQRDLERIRTANKLLAAMGCNNDWHPRVPGQRGLRILCLDGGGTRGVLTIAILKFIVAVMGREVHEVFDIICGTSTGGIIAMLLGVQKSSVNEVEVLYDNLIKDIFVKDPGPISGARLVVKQAYYDETAWELILENTLGDIRMIDTAADPDVPKTFCLSTMVSANPSSLILWRNYNYPPNGRQGKYAGSFRIRCRDALRATTAAPTFFPALRLDGEAYGDGALLANNPTAIALAEAKALFPDTPIEAIVSVGTGRFPQQSYGGRVGWDGIVNQLVCSATNTEGTHEMLSEFLPEDKYFRFNPKIEMWAIDETDPGKLDQMKRFAARYFEDIPDNRRRLQQLAELCRAKLPPGSGGIRAGVTLPGSSPKQSRMPPGYRGERRRSGVHSLDFSFT</sequence>
<feature type="region of interest" description="Disordered" evidence="6">
    <location>
        <begin position="959"/>
        <end position="1026"/>
    </location>
</feature>
<keyword evidence="3 4" id="KW-0443">Lipid metabolism</keyword>
<feature type="compositionally biased region" description="Low complexity" evidence="6">
    <location>
        <begin position="1185"/>
        <end position="1194"/>
    </location>
</feature>
<feature type="compositionally biased region" description="Pro residues" evidence="6">
    <location>
        <begin position="985"/>
        <end position="995"/>
    </location>
</feature>
<keyword evidence="1 4" id="KW-0378">Hydrolase</keyword>
<dbReference type="Gene3D" id="1.25.10.10">
    <property type="entry name" value="Leucine-rich Repeat Variant"/>
    <property type="match status" value="1"/>
</dbReference>
<feature type="compositionally biased region" description="Basic residues" evidence="6">
    <location>
        <begin position="65"/>
        <end position="76"/>
    </location>
</feature>
<dbReference type="PANTHER" id="PTHR24185">
    <property type="entry name" value="CALCIUM-INDEPENDENT PHOSPHOLIPASE A2-GAMMA"/>
    <property type="match status" value="1"/>
</dbReference>
<keyword evidence="7" id="KW-0732">Signal</keyword>
<dbReference type="Proteomes" id="UP000041254">
    <property type="component" value="Unassembled WGS sequence"/>
</dbReference>
<feature type="compositionally biased region" description="Basic and acidic residues" evidence="6">
    <location>
        <begin position="556"/>
        <end position="568"/>
    </location>
</feature>
<feature type="region of interest" description="Disordered" evidence="6">
    <location>
        <begin position="131"/>
        <end position="202"/>
    </location>
</feature>
<dbReference type="PANTHER" id="PTHR24185:SF1">
    <property type="entry name" value="CALCIUM-INDEPENDENT PHOSPHOLIPASE A2-GAMMA"/>
    <property type="match status" value="1"/>
</dbReference>
<dbReference type="SUPFAM" id="SSF52151">
    <property type="entry name" value="FabD/lysophospholipase-like"/>
    <property type="match status" value="1"/>
</dbReference>
<feature type="active site" description="Nucleophile" evidence="4">
    <location>
        <position position="1463"/>
    </location>
</feature>
<feature type="short sequence motif" description="GXSXG" evidence="4">
    <location>
        <begin position="1461"/>
        <end position="1465"/>
    </location>
</feature>
<feature type="compositionally biased region" description="Acidic residues" evidence="6">
    <location>
        <begin position="760"/>
        <end position="771"/>
    </location>
</feature>
<feature type="region of interest" description="Disordered" evidence="6">
    <location>
        <begin position="321"/>
        <end position="401"/>
    </location>
</feature>
<dbReference type="InParanoid" id="A0A0G4F2X6"/>
<evidence type="ECO:0000256" key="3">
    <source>
        <dbReference type="ARBA" id="ARBA00023098"/>
    </source>
</evidence>
<feature type="region of interest" description="Disordered" evidence="6">
    <location>
        <begin position="538"/>
        <end position="627"/>
    </location>
</feature>
<dbReference type="OrthoDB" id="630895at2759"/>
<dbReference type="GO" id="GO:0016042">
    <property type="term" value="P:lipid catabolic process"/>
    <property type="evidence" value="ECO:0007669"/>
    <property type="project" value="UniProtKB-UniRule"/>
</dbReference>
<evidence type="ECO:0000256" key="2">
    <source>
        <dbReference type="ARBA" id="ARBA00022963"/>
    </source>
</evidence>
<evidence type="ECO:0000259" key="8">
    <source>
        <dbReference type="PROSITE" id="PS51635"/>
    </source>
</evidence>
<dbReference type="EMBL" id="CDMY01000365">
    <property type="protein sequence ID" value="CEM05852.1"/>
    <property type="molecule type" value="Genomic_DNA"/>
</dbReference>
<feature type="compositionally biased region" description="Basic and acidic residues" evidence="6">
    <location>
        <begin position="389"/>
        <end position="401"/>
    </location>
</feature>
<feature type="compositionally biased region" description="Pro residues" evidence="6">
    <location>
        <begin position="468"/>
        <end position="480"/>
    </location>
</feature>
<feature type="chain" id="PRO_5005188204" description="PNPLA domain-containing protein" evidence="7">
    <location>
        <begin position="24"/>
        <end position="1781"/>
    </location>
</feature>
<dbReference type="Gene3D" id="3.40.1090.10">
    <property type="entry name" value="Cytosolic phospholipase A2 catalytic domain"/>
    <property type="match status" value="1"/>
</dbReference>
<dbReference type="STRING" id="1169540.A0A0G4F2X6"/>
<organism evidence="9 10">
    <name type="scientific">Vitrella brassicaformis (strain CCMP3155)</name>
    <dbReference type="NCBI Taxonomy" id="1169540"/>
    <lineage>
        <taxon>Eukaryota</taxon>
        <taxon>Sar</taxon>
        <taxon>Alveolata</taxon>
        <taxon>Colpodellida</taxon>
        <taxon>Vitrellaceae</taxon>
        <taxon>Vitrella</taxon>
    </lineage>
</organism>
<feature type="region of interest" description="Disordered" evidence="6">
    <location>
        <begin position="277"/>
        <end position="298"/>
    </location>
</feature>
<feature type="region of interest" description="Disordered" evidence="6">
    <location>
        <begin position="1743"/>
        <end position="1781"/>
    </location>
</feature>
<dbReference type="GO" id="GO:0004620">
    <property type="term" value="F:phospholipase activity"/>
    <property type="evidence" value="ECO:0007669"/>
    <property type="project" value="InterPro"/>
</dbReference>
<keyword evidence="10" id="KW-1185">Reference proteome</keyword>
<dbReference type="GO" id="GO:0006631">
    <property type="term" value="P:fatty acid metabolic process"/>
    <property type="evidence" value="ECO:0007669"/>
    <property type="project" value="TreeGrafter"/>
</dbReference>
<feature type="short sequence motif" description="GXGXXG" evidence="4">
    <location>
        <begin position="1429"/>
        <end position="1434"/>
    </location>
</feature>
<evidence type="ECO:0000256" key="7">
    <source>
        <dbReference type="SAM" id="SignalP"/>
    </source>
</evidence>
<evidence type="ECO:0000256" key="6">
    <source>
        <dbReference type="SAM" id="MobiDB-lite"/>
    </source>
</evidence>
<feature type="region of interest" description="Disordered" evidence="6">
    <location>
        <begin position="65"/>
        <end position="98"/>
    </location>
</feature>
<evidence type="ECO:0000256" key="4">
    <source>
        <dbReference type="PROSITE-ProRule" id="PRU01161"/>
    </source>
</evidence>